<evidence type="ECO:0000313" key="2">
    <source>
        <dbReference type="EMBL" id="CDQ47424.1"/>
    </source>
</evidence>
<sequence length="371" mass="39801">MTVVLVVGPATVHGSVHGSVPVSIDLATAACAAIDDRYTIVDDRPVDVDDLWRTVLRVDAERTGPVLLICPGWWHPRRIDRIRRAIGGEPVVRQRHTAHRRVVDVIVEIAEEFVLVRVGDRVAASVPRVGDTVAAEVAAHITVGASVLLDAPIGVSGARRLAETIAGDVLAGGRDAVIVDDHVLVRETIGAARPRRVRMSPALVGVAVVAVCVMWMSWRVDRPPPAQDELVVEGRVALLLPAGWERSRLVDGPGSPRLQSISAEHPDAAILLTQSPAGPDAAGVLAAALAVQPDGVFTDFRQHDRRAERDVISYTENRPGRTIEWVVFTDGPVRIAIGCQHPEPIRSQCDLAMRSAHAASTDRNPKKSGTG</sequence>
<evidence type="ECO:0008006" key="4">
    <source>
        <dbReference type="Google" id="ProtNLM"/>
    </source>
</evidence>
<dbReference type="NCBIfam" id="TIGR03931">
    <property type="entry name" value="T7SS_Rv3446c"/>
    <property type="match status" value="1"/>
</dbReference>
<dbReference type="AlphaFoldDB" id="A0AAV2WSN4"/>
<dbReference type="Proteomes" id="UP000028864">
    <property type="component" value="Unassembled WGS sequence"/>
</dbReference>
<dbReference type="EMBL" id="LK021346">
    <property type="protein sequence ID" value="CDQ47405.1"/>
    <property type="molecule type" value="Genomic_DNA"/>
</dbReference>
<dbReference type="InterPro" id="IPR023840">
    <property type="entry name" value="T7SS_Rv3446c"/>
</dbReference>
<evidence type="ECO:0000313" key="3">
    <source>
        <dbReference type="Proteomes" id="UP000028864"/>
    </source>
</evidence>
<organism evidence="2 3">
    <name type="scientific">Mycolicibacterium neoaurum</name>
    <name type="common">Mycobacterium neoaurum</name>
    <dbReference type="NCBI Taxonomy" id="1795"/>
    <lineage>
        <taxon>Bacteria</taxon>
        <taxon>Bacillati</taxon>
        <taxon>Actinomycetota</taxon>
        <taxon>Actinomycetes</taxon>
        <taxon>Mycobacteriales</taxon>
        <taxon>Mycobacteriaceae</taxon>
        <taxon>Mycolicibacterium</taxon>
    </lineage>
</organism>
<proteinExistence type="predicted"/>
<reference evidence="2" key="2">
    <citation type="submission" date="2015-09" db="EMBL/GenBank/DDBJ databases">
        <title>Draft genome sequence of Mycobacterium neoaurum DSM 44074.</title>
        <authorList>
            <person name="Croce O."/>
            <person name="Robert C."/>
            <person name="Raoult D."/>
            <person name="Drancourt M."/>
        </authorList>
    </citation>
    <scope>NUCLEOTIDE SEQUENCE</scope>
    <source>
        <strain evidence="2">DSM 44074</strain>
    </source>
</reference>
<dbReference type="RefSeq" id="WP_030134535.1">
    <property type="nucleotide sequence ID" value="NZ_LK021346.1"/>
</dbReference>
<accession>A0AAV2WSN4</accession>
<evidence type="ECO:0000313" key="1">
    <source>
        <dbReference type="EMBL" id="CDQ47405.1"/>
    </source>
</evidence>
<protein>
    <recommendedName>
        <fullName evidence="4">Type VII secretion-associated protein</fullName>
    </recommendedName>
</protein>
<gene>
    <name evidence="1" type="ORF">BN1047_05326</name>
    <name evidence="2" type="ORF">BN1047_05345</name>
</gene>
<dbReference type="EMBL" id="LK021346">
    <property type="protein sequence ID" value="CDQ47424.1"/>
    <property type="molecule type" value="Genomic_DNA"/>
</dbReference>
<reference evidence="2" key="1">
    <citation type="submission" date="2014-05" db="EMBL/GenBank/DDBJ databases">
        <authorList>
            <person name="Urmite Genomes"/>
        </authorList>
    </citation>
    <scope>NUCLEOTIDE SEQUENCE</scope>
    <source>
        <strain evidence="2">DSM 44074</strain>
    </source>
</reference>
<name>A0AAV2WSN4_MYCNE</name>